<evidence type="ECO:0000256" key="10">
    <source>
        <dbReference type="SAM" id="MobiDB-lite"/>
    </source>
</evidence>
<dbReference type="InterPro" id="IPR000719">
    <property type="entry name" value="Prot_kinase_dom"/>
</dbReference>
<evidence type="ECO:0000256" key="9">
    <source>
        <dbReference type="ARBA" id="ARBA00048679"/>
    </source>
</evidence>
<dbReference type="InterPro" id="IPR011990">
    <property type="entry name" value="TPR-like_helical_dom_sf"/>
</dbReference>
<evidence type="ECO:0000256" key="5">
    <source>
        <dbReference type="ARBA" id="ARBA00022741"/>
    </source>
</evidence>
<dbReference type="Gene3D" id="1.25.40.10">
    <property type="entry name" value="Tetratricopeptide repeat domain"/>
    <property type="match status" value="1"/>
</dbReference>
<comment type="catalytic activity">
    <reaction evidence="8">
        <text>L-threonyl-[protein] + ATP = O-phospho-L-threonyl-[protein] + ADP + H(+)</text>
        <dbReference type="Rhea" id="RHEA:46608"/>
        <dbReference type="Rhea" id="RHEA-COMP:11060"/>
        <dbReference type="Rhea" id="RHEA-COMP:11605"/>
        <dbReference type="ChEBI" id="CHEBI:15378"/>
        <dbReference type="ChEBI" id="CHEBI:30013"/>
        <dbReference type="ChEBI" id="CHEBI:30616"/>
        <dbReference type="ChEBI" id="CHEBI:61977"/>
        <dbReference type="ChEBI" id="CHEBI:456216"/>
        <dbReference type="EC" id="2.7.11.1"/>
    </reaction>
</comment>
<proteinExistence type="predicted"/>
<dbReference type="GO" id="GO:0005524">
    <property type="term" value="F:ATP binding"/>
    <property type="evidence" value="ECO:0007669"/>
    <property type="project" value="UniProtKB-KW"/>
</dbReference>
<dbReference type="PANTHER" id="PTHR24363:SF0">
    <property type="entry name" value="SERINE_THREONINE KINASE LIKE DOMAIN CONTAINING 1"/>
    <property type="match status" value="1"/>
</dbReference>
<protein>
    <recommendedName>
        <fullName evidence="2">Serine/threonine-protein kinase PknG</fullName>
        <ecNumber evidence="1">2.7.11.1</ecNumber>
    </recommendedName>
</protein>
<dbReference type="SUPFAM" id="SSF56112">
    <property type="entry name" value="Protein kinase-like (PK-like)"/>
    <property type="match status" value="1"/>
</dbReference>
<evidence type="ECO:0000256" key="8">
    <source>
        <dbReference type="ARBA" id="ARBA00047899"/>
    </source>
</evidence>
<dbReference type="PROSITE" id="PS50011">
    <property type="entry name" value="PROTEIN_KINASE_DOM"/>
    <property type="match status" value="1"/>
</dbReference>
<dbReference type="Gene3D" id="3.30.200.20">
    <property type="entry name" value="Phosphorylase Kinase, domain 1"/>
    <property type="match status" value="1"/>
</dbReference>
<comment type="catalytic activity">
    <reaction evidence="9">
        <text>L-seryl-[protein] + ATP = O-phospho-L-seryl-[protein] + ADP + H(+)</text>
        <dbReference type="Rhea" id="RHEA:17989"/>
        <dbReference type="Rhea" id="RHEA-COMP:9863"/>
        <dbReference type="Rhea" id="RHEA-COMP:11604"/>
        <dbReference type="ChEBI" id="CHEBI:15378"/>
        <dbReference type="ChEBI" id="CHEBI:29999"/>
        <dbReference type="ChEBI" id="CHEBI:30616"/>
        <dbReference type="ChEBI" id="CHEBI:83421"/>
        <dbReference type="ChEBI" id="CHEBI:456216"/>
        <dbReference type="EC" id="2.7.11.1"/>
    </reaction>
</comment>
<accession>A0A438ARD4</accession>
<feature type="domain" description="Protein kinase" evidence="11">
    <location>
        <begin position="135"/>
        <end position="403"/>
    </location>
</feature>
<organism evidence="12 13">
    <name type="scientific">Rhodococcus xishaensis</name>
    <dbReference type="NCBI Taxonomy" id="2487364"/>
    <lineage>
        <taxon>Bacteria</taxon>
        <taxon>Bacillati</taxon>
        <taxon>Actinomycetota</taxon>
        <taxon>Actinomycetes</taxon>
        <taxon>Mycobacteriales</taxon>
        <taxon>Nocardiaceae</taxon>
        <taxon>Rhodococcus</taxon>
    </lineage>
</organism>
<dbReference type="InterPro" id="IPR011009">
    <property type="entry name" value="Kinase-like_dom_sf"/>
</dbReference>
<dbReference type="SUPFAM" id="SSF48452">
    <property type="entry name" value="TPR-like"/>
    <property type="match status" value="1"/>
</dbReference>
<keyword evidence="13" id="KW-1185">Reference proteome</keyword>
<evidence type="ECO:0000256" key="1">
    <source>
        <dbReference type="ARBA" id="ARBA00012513"/>
    </source>
</evidence>
<dbReference type="PROSITE" id="PS00108">
    <property type="entry name" value="PROTEIN_KINASE_ST"/>
    <property type="match status" value="1"/>
</dbReference>
<keyword evidence="4" id="KW-0808">Transferase</keyword>
<reference evidence="12 13" key="1">
    <citation type="submission" date="2018-11" db="EMBL/GenBank/DDBJ databases">
        <title>Rhodococcus spongicola sp. nov. and Rhodococcus xishaensis sp. nov. from marine sponges.</title>
        <authorList>
            <person name="Li L."/>
            <person name="Lin H.W."/>
        </authorList>
    </citation>
    <scope>NUCLEOTIDE SEQUENCE [LARGE SCALE GENOMIC DNA]</scope>
    <source>
        <strain evidence="12 13">LHW51113</strain>
    </source>
</reference>
<evidence type="ECO:0000256" key="6">
    <source>
        <dbReference type="ARBA" id="ARBA00022777"/>
    </source>
</evidence>
<keyword evidence="5" id="KW-0547">Nucleotide-binding</keyword>
<evidence type="ECO:0000256" key="3">
    <source>
        <dbReference type="ARBA" id="ARBA00022527"/>
    </source>
</evidence>
<dbReference type="SMART" id="SM00220">
    <property type="entry name" value="S_TKc"/>
    <property type="match status" value="1"/>
</dbReference>
<dbReference type="InterPro" id="IPR031636">
    <property type="entry name" value="PknG_TPR"/>
</dbReference>
<keyword evidence="3 12" id="KW-0723">Serine/threonine-protein kinase</keyword>
<comment type="caution">
    <text evidence="12">The sequence shown here is derived from an EMBL/GenBank/DDBJ whole genome shotgun (WGS) entry which is preliminary data.</text>
</comment>
<dbReference type="CDD" id="cd14014">
    <property type="entry name" value="STKc_PknB_like"/>
    <property type="match status" value="1"/>
</dbReference>
<dbReference type="GO" id="GO:0004674">
    <property type="term" value="F:protein serine/threonine kinase activity"/>
    <property type="evidence" value="ECO:0007669"/>
    <property type="project" value="UniProtKB-KW"/>
</dbReference>
<evidence type="ECO:0000259" key="11">
    <source>
        <dbReference type="PROSITE" id="PS50011"/>
    </source>
</evidence>
<dbReference type="InterPro" id="IPR008271">
    <property type="entry name" value="Ser/Thr_kinase_AS"/>
</dbReference>
<dbReference type="RefSeq" id="WP_127955160.1">
    <property type="nucleotide sequence ID" value="NZ_RKLO01000005.1"/>
</dbReference>
<gene>
    <name evidence="12" type="ORF">EGT50_13595</name>
</gene>
<dbReference type="Pfam" id="PF16919">
    <property type="entry name" value="PknG_rubred"/>
    <property type="match status" value="1"/>
</dbReference>
<evidence type="ECO:0000313" key="13">
    <source>
        <dbReference type="Proteomes" id="UP000283479"/>
    </source>
</evidence>
<evidence type="ECO:0000256" key="2">
    <source>
        <dbReference type="ARBA" id="ARBA00014676"/>
    </source>
</evidence>
<evidence type="ECO:0000256" key="4">
    <source>
        <dbReference type="ARBA" id="ARBA00022679"/>
    </source>
</evidence>
<feature type="region of interest" description="Disordered" evidence="10">
    <location>
        <begin position="1"/>
        <end position="46"/>
    </location>
</feature>
<dbReference type="InterPro" id="IPR031634">
    <property type="entry name" value="PknG_rubred"/>
</dbReference>
<keyword evidence="6 12" id="KW-0418">Kinase</keyword>
<dbReference type="Pfam" id="PF00069">
    <property type="entry name" value="Pkinase"/>
    <property type="match status" value="1"/>
</dbReference>
<dbReference type="EMBL" id="RKLO01000005">
    <property type="protein sequence ID" value="RVW01260.1"/>
    <property type="molecule type" value="Genomic_DNA"/>
</dbReference>
<evidence type="ECO:0000313" key="12">
    <source>
        <dbReference type="EMBL" id="RVW01260.1"/>
    </source>
</evidence>
<dbReference type="PANTHER" id="PTHR24363">
    <property type="entry name" value="SERINE/THREONINE PROTEIN KINASE"/>
    <property type="match status" value="1"/>
</dbReference>
<keyword evidence="7" id="KW-0067">ATP-binding</keyword>
<dbReference type="Gene3D" id="1.10.510.10">
    <property type="entry name" value="Transferase(Phosphotransferase) domain 1"/>
    <property type="match status" value="1"/>
</dbReference>
<dbReference type="Proteomes" id="UP000283479">
    <property type="component" value="Unassembled WGS sequence"/>
</dbReference>
<feature type="compositionally biased region" description="Basic and acidic residues" evidence="10">
    <location>
        <begin position="1"/>
        <end position="15"/>
    </location>
</feature>
<dbReference type="OrthoDB" id="137117at2"/>
<name>A0A438ARD4_9NOCA</name>
<dbReference type="AlphaFoldDB" id="A0A438ARD4"/>
<evidence type="ECO:0000256" key="7">
    <source>
        <dbReference type="ARBA" id="ARBA00022840"/>
    </source>
</evidence>
<dbReference type="EC" id="2.7.11.1" evidence="1"/>
<sequence length="751" mass="82287">MARKEKEAEERRTNDSGDGVSTQATVPDDEPVATAAQEVMPTTGRRALTQRARSRRLLGGGLVEVPPVPVRDPQSVVLTNPQVPERKRLCWKCNRPVGRSTKDSPGATSGICPHCGASFEFSPSLTPGTVVAGQYEVQGCIAHGGLGWIYLAIDRNVDNRWVVLKGLLQLADAEARAVAAAERQFLAEVEHPSIVKIYNFVEYQKEEDEASAGYLVMEYVGGSSLRDILAEYERPDRLPVEQAIAYVVEILPALEYLHSVGLAYNDLKPDNIMVTDEQLKLIDLGAVAPLESYGYLYGTPGFQAPEITETGPTVASDIYTVGRTLAALTLNLPIEEGHYADGLPSPEEAPLLAEYDSFRRLLLRAIDPDPKRRFRSATEMSGQLSGVLREIVSRQSTEEHPVLSTMLTRQRSVFGADDLVEQTDVFADGVERERKLNPHKVAQALAVPLVDPEDPGAPLVSTAAQSDPRLVLDVLDRAREGDDEASESLELQLAEIRAHLDLGDVSQARQLLRPLASAHPYDWRIDWYRGIAALVANELATAFESFDAVNSALPGEVSPKLALAATAELLLTRSTKEERDRWRLPALENYRTVWSMDRNIVSAAFGLARRLAADGDVRGAVGELDQVPVFSRSYGTARMTAVLTYLSVRPIGDIDEATLRECARRVEALPHTEIRGPQMRTVLLGTALQWLLAGHTPTTAHEPLLDVPFTERGLRAGTESALRAMARGAPTATHRYTLVDLANAVRPRSLF</sequence>
<dbReference type="FunFam" id="1.10.510.10:FF:000306">
    <property type="entry name" value="Serine/threonine protein kinase"/>
    <property type="match status" value="1"/>
</dbReference>
<dbReference type="Pfam" id="PF16918">
    <property type="entry name" value="PknG_TPR"/>
    <property type="match status" value="1"/>
</dbReference>